<evidence type="ECO:0000256" key="1">
    <source>
        <dbReference type="SAM" id="MobiDB-lite"/>
    </source>
</evidence>
<feature type="compositionally biased region" description="Polar residues" evidence="1">
    <location>
        <begin position="29"/>
        <end position="41"/>
    </location>
</feature>
<feature type="region of interest" description="Disordered" evidence="1">
    <location>
        <begin position="1"/>
        <end position="72"/>
    </location>
</feature>
<protein>
    <submittedName>
        <fullName evidence="2">Uncharacterized protein</fullName>
    </submittedName>
</protein>
<dbReference type="Proteomes" id="UP001161017">
    <property type="component" value="Unassembled WGS sequence"/>
</dbReference>
<keyword evidence="3" id="KW-1185">Reference proteome</keyword>
<name>A0AA43TVS2_9LECA</name>
<proteinExistence type="predicted"/>
<reference evidence="2" key="1">
    <citation type="journal article" date="2023" name="Genome Biol. Evol.">
        <title>First Whole Genome Sequence and Flow Cytometry Genome Size Data for the Lichen-Forming Fungus Ramalina farinacea (Ascomycota).</title>
        <authorList>
            <person name="Llewellyn T."/>
            <person name="Mian S."/>
            <person name="Hill R."/>
            <person name="Leitch I.J."/>
            <person name="Gaya E."/>
        </authorList>
    </citation>
    <scope>NUCLEOTIDE SEQUENCE</scope>
    <source>
        <strain evidence="2">LIQ254RAFAR</strain>
    </source>
</reference>
<dbReference type="AlphaFoldDB" id="A0AA43TVS2"/>
<sequence length="275" mass="31525">MLEISRKRARDEDEDEDEVECQHEHKRMQSMTLPFRTSPTIKHTRFFSQSKRRAPKPLSTQTITPADSEEENSPPFQFISNTRQAIDVPQSSWGWGGELNNQLDDIMNTDSQERQHTPHHLDFDTMMLSPNASPCTLAPEQSSSSKLGVPEIVSGGRIPTPIYGHFRQSMDTPMDDSPSLMEQPSSFDMEYEKNMRARRLPTPISEDEAMDAFDSHTEVTQELPYIPLRQPSRLAPPLAYQSPTRGKPMFSMGFRADCEMCRNRVPGHYNHIFRP</sequence>
<organism evidence="2 3">
    <name type="scientific">Ramalina farinacea</name>
    <dbReference type="NCBI Taxonomy" id="258253"/>
    <lineage>
        <taxon>Eukaryota</taxon>
        <taxon>Fungi</taxon>
        <taxon>Dikarya</taxon>
        <taxon>Ascomycota</taxon>
        <taxon>Pezizomycotina</taxon>
        <taxon>Lecanoromycetes</taxon>
        <taxon>OSLEUM clade</taxon>
        <taxon>Lecanoromycetidae</taxon>
        <taxon>Lecanorales</taxon>
        <taxon>Lecanorineae</taxon>
        <taxon>Ramalinaceae</taxon>
        <taxon>Ramalina</taxon>
    </lineage>
</organism>
<comment type="caution">
    <text evidence="2">The sequence shown here is derived from an EMBL/GenBank/DDBJ whole genome shotgun (WGS) entry which is preliminary data.</text>
</comment>
<evidence type="ECO:0000313" key="3">
    <source>
        <dbReference type="Proteomes" id="UP001161017"/>
    </source>
</evidence>
<feature type="compositionally biased region" description="Basic residues" evidence="1">
    <location>
        <begin position="42"/>
        <end position="55"/>
    </location>
</feature>
<dbReference type="EMBL" id="JAPUFD010000002">
    <property type="protein sequence ID" value="MDI1486032.1"/>
    <property type="molecule type" value="Genomic_DNA"/>
</dbReference>
<accession>A0AA43TVS2</accession>
<gene>
    <name evidence="2" type="ORF">OHK93_004221</name>
</gene>
<feature type="compositionally biased region" description="Basic and acidic residues" evidence="1">
    <location>
        <begin position="1"/>
        <end position="11"/>
    </location>
</feature>
<evidence type="ECO:0000313" key="2">
    <source>
        <dbReference type="EMBL" id="MDI1486032.1"/>
    </source>
</evidence>